<dbReference type="Proteomes" id="UP000015104">
    <property type="component" value="Unassembled WGS sequence"/>
</dbReference>
<evidence type="ECO:0000313" key="2">
    <source>
        <dbReference type="EnsemblMetazoa" id="tetur01g01160.1"/>
    </source>
</evidence>
<keyword evidence="1" id="KW-0812">Transmembrane</keyword>
<proteinExistence type="predicted"/>
<reference evidence="2" key="2">
    <citation type="submission" date="2015-06" db="UniProtKB">
        <authorList>
            <consortium name="EnsemblMetazoa"/>
        </authorList>
    </citation>
    <scope>IDENTIFICATION</scope>
</reference>
<evidence type="ECO:0000256" key="1">
    <source>
        <dbReference type="SAM" id="Phobius"/>
    </source>
</evidence>
<reference evidence="3" key="1">
    <citation type="submission" date="2011-08" db="EMBL/GenBank/DDBJ databases">
        <authorList>
            <person name="Rombauts S."/>
        </authorList>
    </citation>
    <scope>NUCLEOTIDE SEQUENCE</scope>
    <source>
        <strain evidence="3">London</strain>
    </source>
</reference>
<sequence length="50" mass="6192">MIKTNRKRNKSQQQATYPKRYFLVFFTLKIIAILLRFAALIMEQYFTFWN</sequence>
<keyword evidence="3" id="KW-1185">Reference proteome</keyword>
<evidence type="ECO:0000313" key="3">
    <source>
        <dbReference type="Proteomes" id="UP000015104"/>
    </source>
</evidence>
<keyword evidence="1" id="KW-0472">Membrane</keyword>
<organism evidence="2 3">
    <name type="scientific">Tetranychus urticae</name>
    <name type="common">Two-spotted spider mite</name>
    <dbReference type="NCBI Taxonomy" id="32264"/>
    <lineage>
        <taxon>Eukaryota</taxon>
        <taxon>Metazoa</taxon>
        <taxon>Ecdysozoa</taxon>
        <taxon>Arthropoda</taxon>
        <taxon>Chelicerata</taxon>
        <taxon>Arachnida</taxon>
        <taxon>Acari</taxon>
        <taxon>Acariformes</taxon>
        <taxon>Trombidiformes</taxon>
        <taxon>Prostigmata</taxon>
        <taxon>Eleutherengona</taxon>
        <taxon>Raphignathae</taxon>
        <taxon>Tetranychoidea</taxon>
        <taxon>Tetranychidae</taxon>
        <taxon>Tetranychus</taxon>
    </lineage>
</organism>
<dbReference type="HOGENOM" id="CLU_3126883_0_0_1"/>
<dbReference type="AlphaFoldDB" id="T1JPX5"/>
<keyword evidence="1" id="KW-1133">Transmembrane helix</keyword>
<feature type="transmembrane region" description="Helical" evidence="1">
    <location>
        <begin position="21"/>
        <end position="42"/>
    </location>
</feature>
<accession>T1JPX5</accession>
<dbReference type="EnsemblMetazoa" id="tetur01g01160.1">
    <property type="protein sequence ID" value="tetur01g01160.1"/>
    <property type="gene ID" value="tetur01g01160"/>
</dbReference>
<protein>
    <submittedName>
        <fullName evidence="2">Uncharacterized protein</fullName>
    </submittedName>
</protein>
<name>T1JPX5_TETUR</name>
<dbReference type="EMBL" id="CAEY01000434">
    <property type="status" value="NOT_ANNOTATED_CDS"/>
    <property type="molecule type" value="Genomic_DNA"/>
</dbReference>